<dbReference type="InterPro" id="IPR003142">
    <property type="entry name" value="BPL_C"/>
</dbReference>
<dbReference type="GO" id="GO:0005737">
    <property type="term" value="C:cytoplasm"/>
    <property type="evidence" value="ECO:0007669"/>
    <property type="project" value="TreeGrafter"/>
</dbReference>
<dbReference type="Pfam" id="PF03099">
    <property type="entry name" value="BPL_LplA_LipB"/>
    <property type="match status" value="1"/>
</dbReference>
<organism evidence="3">
    <name type="scientific">freshwater metagenome</name>
    <dbReference type="NCBI Taxonomy" id="449393"/>
    <lineage>
        <taxon>unclassified sequences</taxon>
        <taxon>metagenomes</taxon>
        <taxon>ecological metagenomes</taxon>
    </lineage>
</organism>
<dbReference type="AlphaFoldDB" id="A0A6J6HWC7"/>
<dbReference type="PANTHER" id="PTHR12835:SF5">
    <property type="entry name" value="BIOTIN--PROTEIN LIGASE"/>
    <property type="match status" value="1"/>
</dbReference>
<dbReference type="Pfam" id="PF02237">
    <property type="entry name" value="BPL_C"/>
    <property type="match status" value="1"/>
</dbReference>
<dbReference type="Gene3D" id="3.30.930.10">
    <property type="entry name" value="Bira Bifunctional Protein, Domain 2"/>
    <property type="match status" value="1"/>
</dbReference>
<dbReference type="Gene3D" id="2.30.30.100">
    <property type="match status" value="1"/>
</dbReference>
<protein>
    <submittedName>
        <fullName evidence="3">Unannotated protein</fullName>
    </submittedName>
</protein>
<reference evidence="3" key="1">
    <citation type="submission" date="2020-05" db="EMBL/GenBank/DDBJ databases">
        <authorList>
            <person name="Chiriac C."/>
            <person name="Salcher M."/>
            <person name="Ghai R."/>
            <person name="Kavagutti S V."/>
        </authorList>
    </citation>
    <scope>NUCLEOTIDE SEQUENCE</scope>
</reference>
<dbReference type="PROSITE" id="PS51733">
    <property type="entry name" value="BPL_LPL_CATALYTIC"/>
    <property type="match status" value="1"/>
</dbReference>
<dbReference type="InterPro" id="IPR004143">
    <property type="entry name" value="BPL_LPL_catalytic"/>
</dbReference>
<evidence type="ECO:0000256" key="1">
    <source>
        <dbReference type="ARBA" id="ARBA00022598"/>
    </source>
</evidence>
<dbReference type="InterPro" id="IPR004408">
    <property type="entry name" value="Biotin_CoA_COase_ligase"/>
</dbReference>
<dbReference type="GO" id="GO:0004077">
    <property type="term" value="F:biotin--[biotin carboxyl-carrier protein] ligase activity"/>
    <property type="evidence" value="ECO:0007669"/>
    <property type="project" value="InterPro"/>
</dbReference>
<feature type="domain" description="BPL/LPL catalytic" evidence="2">
    <location>
        <begin position="7"/>
        <end position="189"/>
    </location>
</feature>
<dbReference type="PANTHER" id="PTHR12835">
    <property type="entry name" value="BIOTIN PROTEIN LIGASE"/>
    <property type="match status" value="1"/>
</dbReference>
<dbReference type="EMBL" id="CAEZVD010000014">
    <property type="protein sequence ID" value="CAB4617500.1"/>
    <property type="molecule type" value="Genomic_DNA"/>
</dbReference>
<gene>
    <name evidence="3" type="ORF">UFOPK1909_00299</name>
</gene>
<accession>A0A6J6HWC7</accession>
<evidence type="ECO:0000259" key="2">
    <source>
        <dbReference type="PROSITE" id="PS51733"/>
    </source>
</evidence>
<dbReference type="InterPro" id="IPR045864">
    <property type="entry name" value="aa-tRNA-synth_II/BPL/LPL"/>
</dbReference>
<keyword evidence="1" id="KW-0436">Ligase</keyword>
<proteinExistence type="predicted"/>
<dbReference type="NCBIfam" id="TIGR00121">
    <property type="entry name" value="birA_ligase"/>
    <property type="match status" value="1"/>
</dbReference>
<dbReference type="SUPFAM" id="SSF55681">
    <property type="entry name" value="Class II aaRS and biotin synthetases"/>
    <property type="match status" value="1"/>
</dbReference>
<dbReference type="CDD" id="cd16442">
    <property type="entry name" value="BPL"/>
    <property type="match status" value="1"/>
</dbReference>
<name>A0A6J6HWC7_9ZZZZ</name>
<sequence length="263" mass="27685">MEFPLSSQIGANFEFVPQTGSTNADLVAQAADLPDFSVLVAGFQSAGRGRAGRDWLAPAGSSLFVSVLLKPKNLLPSRFSWLPLLAGLAMTKTVAHFVSDRAVSLKWPNDVLVSEQKISGVLSELIADQSGVVIGAGLNILQSKEELPIATATSLVIEGASNFSRDSNFLDEILESYLKNLKALYSAWVEAGGDAVLSGLRSEVIAACSTIGRGEVKAILPGDKELFAEAIGIDDTGRLILQPAGSKDVTAVAAGDIVHLRHN</sequence>
<evidence type="ECO:0000313" key="3">
    <source>
        <dbReference type="EMBL" id="CAB4617500.1"/>
    </source>
</evidence>